<dbReference type="InterPro" id="IPR011711">
    <property type="entry name" value="GntR_C"/>
</dbReference>
<dbReference type="GO" id="GO:0003677">
    <property type="term" value="F:DNA binding"/>
    <property type="evidence" value="ECO:0007669"/>
    <property type="project" value="UniProtKB-KW"/>
</dbReference>
<dbReference type="Gene3D" id="1.10.10.10">
    <property type="entry name" value="Winged helix-like DNA-binding domain superfamily/Winged helix DNA-binding domain"/>
    <property type="match status" value="1"/>
</dbReference>
<dbReference type="SUPFAM" id="SSF46785">
    <property type="entry name" value="Winged helix' DNA-binding domain"/>
    <property type="match status" value="1"/>
</dbReference>
<reference evidence="5 6" key="1">
    <citation type="journal article" date="2020" name="Front. Microbiol.">
        <title>Design of Bacterial Strain-Specific qPCR Assays Using NGS Data and Publicly Available Resources and Its Application to Track Biocontrol Strains.</title>
        <authorList>
            <person name="Hernandez I."/>
            <person name="Sant C."/>
            <person name="Martinez R."/>
            <person name="Fernandez C."/>
        </authorList>
    </citation>
    <scope>NUCLEOTIDE SEQUENCE [LARGE SCALE GENOMIC DNA]</scope>
    <source>
        <strain evidence="5 6">B24</strain>
    </source>
</reference>
<proteinExistence type="predicted"/>
<gene>
    <name evidence="5" type="ORF">FVO59_06455</name>
</gene>
<evidence type="ECO:0000256" key="3">
    <source>
        <dbReference type="ARBA" id="ARBA00023163"/>
    </source>
</evidence>
<dbReference type="RefSeq" id="WP_182255839.1">
    <property type="nucleotide sequence ID" value="NZ_CP043732.1"/>
</dbReference>
<evidence type="ECO:0000313" key="5">
    <source>
        <dbReference type="EMBL" id="QMU96902.1"/>
    </source>
</evidence>
<dbReference type="InterPro" id="IPR008920">
    <property type="entry name" value="TF_FadR/GntR_C"/>
</dbReference>
<dbReference type="InterPro" id="IPR036390">
    <property type="entry name" value="WH_DNA-bd_sf"/>
</dbReference>
<keyword evidence="2" id="KW-0238">DNA-binding</keyword>
<dbReference type="Pfam" id="PF07729">
    <property type="entry name" value="FCD"/>
    <property type="match status" value="1"/>
</dbReference>
<keyword evidence="3" id="KW-0804">Transcription</keyword>
<dbReference type="PRINTS" id="PR00035">
    <property type="entry name" value="HTHGNTR"/>
</dbReference>
<dbReference type="SMART" id="SM00895">
    <property type="entry name" value="FCD"/>
    <property type="match status" value="1"/>
</dbReference>
<dbReference type="AlphaFoldDB" id="A0A7D8AEU7"/>
<dbReference type="Gene3D" id="1.20.120.530">
    <property type="entry name" value="GntR ligand-binding domain-like"/>
    <property type="match status" value="1"/>
</dbReference>
<feature type="domain" description="HTH gntR-type" evidence="4">
    <location>
        <begin position="1"/>
        <end position="66"/>
    </location>
</feature>
<dbReference type="Proteomes" id="UP000515708">
    <property type="component" value="Chromosome"/>
</dbReference>
<evidence type="ECO:0000256" key="1">
    <source>
        <dbReference type="ARBA" id="ARBA00023015"/>
    </source>
</evidence>
<evidence type="ECO:0000259" key="4">
    <source>
        <dbReference type="PROSITE" id="PS50949"/>
    </source>
</evidence>
<dbReference type="Pfam" id="PF00392">
    <property type="entry name" value="GntR"/>
    <property type="match status" value="1"/>
</dbReference>
<dbReference type="InterPro" id="IPR036388">
    <property type="entry name" value="WH-like_DNA-bd_sf"/>
</dbReference>
<dbReference type="SUPFAM" id="SSF48008">
    <property type="entry name" value="GntR ligand-binding domain-like"/>
    <property type="match status" value="1"/>
</dbReference>
<dbReference type="PANTHER" id="PTHR43537:SF5">
    <property type="entry name" value="UXU OPERON TRANSCRIPTIONAL REGULATOR"/>
    <property type="match status" value="1"/>
</dbReference>
<accession>A0A7D8AEU7</accession>
<dbReference type="InterPro" id="IPR000524">
    <property type="entry name" value="Tscrpt_reg_HTH_GntR"/>
</dbReference>
<keyword evidence="1" id="KW-0805">Transcription regulation</keyword>
<protein>
    <submittedName>
        <fullName evidence="5">GntR family transcriptional regulator</fullName>
    </submittedName>
</protein>
<evidence type="ECO:0000313" key="6">
    <source>
        <dbReference type="Proteomes" id="UP000515708"/>
    </source>
</evidence>
<name>A0A7D8AEU7_9MICO</name>
<dbReference type="GO" id="GO:0003700">
    <property type="term" value="F:DNA-binding transcription factor activity"/>
    <property type="evidence" value="ECO:0007669"/>
    <property type="project" value="InterPro"/>
</dbReference>
<dbReference type="PROSITE" id="PS50949">
    <property type="entry name" value="HTH_GNTR"/>
    <property type="match status" value="1"/>
</dbReference>
<organism evidence="5 6">
    <name type="scientific">Microbacterium esteraromaticum</name>
    <dbReference type="NCBI Taxonomy" id="57043"/>
    <lineage>
        <taxon>Bacteria</taxon>
        <taxon>Bacillati</taxon>
        <taxon>Actinomycetota</taxon>
        <taxon>Actinomycetes</taxon>
        <taxon>Micrococcales</taxon>
        <taxon>Microbacteriaceae</taxon>
        <taxon>Microbacterium</taxon>
    </lineage>
</organism>
<dbReference type="PANTHER" id="PTHR43537">
    <property type="entry name" value="TRANSCRIPTIONAL REGULATOR, GNTR FAMILY"/>
    <property type="match status" value="1"/>
</dbReference>
<evidence type="ECO:0000256" key="2">
    <source>
        <dbReference type="ARBA" id="ARBA00023125"/>
    </source>
</evidence>
<dbReference type="EMBL" id="CP043732">
    <property type="protein sequence ID" value="QMU96902.1"/>
    <property type="molecule type" value="Genomic_DNA"/>
</dbReference>
<dbReference type="CDD" id="cd07377">
    <property type="entry name" value="WHTH_GntR"/>
    <property type="match status" value="1"/>
</dbReference>
<sequence length="216" mass="23522">MRDIVAEEIRAQIFDGRLGEGERLVERELAEQFGVSRHPVREALRVLQREGLVDSLRSRGLVVSALNRQQVIDLYAIREALESLATREAAKRIAAGAPSTLAETIAEARAAVDAGDIEAAHEANARFHDELVALSGNASLEQMLAPVLGRLHWLFRQVADVSYVVDDHARIADAVIAGDAEWASALAKAHVLAYRAHTMKLLFGEDARVDEGGSVD</sequence>
<dbReference type="SMART" id="SM00345">
    <property type="entry name" value="HTH_GNTR"/>
    <property type="match status" value="1"/>
</dbReference>